<dbReference type="AlphaFoldDB" id="A0A414B509"/>
<dbReference type="RefSeq" id="WP_118381162.1">
    <property type="nucleotide sequence ID" value="NZ_CABJFJ010000009.1"/>
</dbReference>
<evidence type="ECO:0000313" key="1">
    <source>
        <dbReference type="EMBL" id="RHC64127.1"/>
    </source>
</evidence>
<proteinExistence type="predicted"/>
<name>A0A414B509_9FIRM</name>
<dbReference type="Proteomes" id="UP000284621">
    <property type="component" value="Unassembled WGS sequence"/>
</dbReference>
<dbReference type="EMBL" id="QSID01000009">
    <property type="protein sequence ID" value="RHC64127.1"/>
    <property type="molecule type" value="Genomic_DNA"/>
</dbReference>
<keyword evidence="2" id="KW-1185">Reference proteome</keyword>
<evidence type="ECO:0000313" key="2">
    <source>
        <dbReference type="Proteomes" id="UP000284621"/>
    </source>
</evidence>
<accession>A0A414B509</accession>
<gene>
    <name evidence="1" type="ORF">DW833_08670</name>
</gene>
<protein>
    <submittedName>
        <fullName evidence="1">Uncharacterized protein</fullName>
    </submittedName>
</protein>
<reference evidence="1 2" key="1">
    <citation type="submission" date="2018-08" db="EMBL/GenBank/DDBJ databases">
        <title>A genome reference for cultivated species of the human gut microbiota.</title>
        <authorList>
            <person name="Zou Y."/>
            <person name="Xue W."/>
            <person name="Luo G."/>
        </authorList>
    </citation>
    <scope>NUCLEOTIDE SEQUENCE [LARGE SCALE GENOMIC DNA]</scope>
    <source>
        <strain evidence="1 2">AM34-3LB</strain>
    </source>
</reference>
<sequence>MDNQEICEALKIIKNVCKETKMKHKDDCAIPCMMCPLGNYHGDCCIVGTDPEGWDIAFADEIPRLIK</sequence>
<comment type="caution">
    <text evidence="1">The sequence shown here is derived from an EMBL/GenBank/DDBJ whole genome shotgun (WGS) entry which is preliminary data.</text>
</comment>
<organism evidence="1 2">
    <name type="scientific">Anaerobutyricum hallii</name>
    <dbReference type="NCBI Taxonomy" id="39488"/>
    <lineage>
        <taxon>Bacteria</taxon>
        <taxon>Bacillati</taxon>
        <taxon>Bacillota</taxon>
        <taxon>Clostridia</taxon>
        <taxon>Lachnospirales</taxon>
        <taxon>Lachnospiraceae</taxon>
        <taxon>Anaerobutyricum</taxon>
    </lineage>
</organism>